<proteinExistence type="predicted"/>
<dbReference type="AlphaFoldDB" id="A0A7S3FM46"/>
<dbReference type="Gene3D" id="2.40.128.520">
    <property type="match status" value="1"/>
</dbReference>
<feature type="domain" description="DUF2147" evidence="1">
    <location>
        <begin position="50"/>
        <end position="165"/>
    </location>
</feature>
<dbReference type="EMBL" id="HBHZ01002935">
    <property type="protein sequence ID" value="CAE0189221.1"/>
    <property type="molecule type" value="Transcribed_RNA"/>
</dbReference>
<dbReference type="PANTHER" id="PTHR36919">
    <property type="entry name" value="BLR1215 PROTEIN"/>
    <property type="match status" value="1"/>
</dbReference>
<protein>
    <recommendedName>
        <fullName evidence="1">DUF2147 domain-containing protein</fullName>
    </recommendedName>
</protein>
<organism evidence="2">
    <name type="scientific">Chloropicon roscoffensis</name>
    <dbReference type="NCBI Taxonomy" id="1461544"/>
    <lineage>
        <taxon>Eukaryota</taxon>
        <taxon>Viridiplantae</taxon>
        <taxon>Chlorophyta</taxon>
        <taxon>Chloropicophyceae</taxon>
        <taxon>Chloropicales</taxon>
        <taxon>Chloropicaceae</taxon>
        <taxon>Chloropicon</taxon>
    </lineage>
</organism>
<dbReference type="Pfam" id="PF09917">
    <property type="entry name" value="DUF2147"/>
    <property type="match status" value="1"/>
</dbReference>
<gene>
    <name evidence="2" type="ORF">CROS1456_LOCUS2292</name>
</gene>
<evidence type="ECO:0000313" key="2">
    <source>
        <dbReference type="EMBL" id="CAE0189221.1"/>
    </source>
</evidence>
<dbReference type="InterPro" id="IPR019223">
    <property type="entry name" value="DUF2147"/>
</dbReference>
<sequence>MAEGGLAYLLAGGRQRRRRGDLRPLGLPSSALRSLSRKASSSSSVKGIEGDWVPPDRESVVTIRRDEGGRLVGRISWLRDEGRSAQLDFRNPDRNLRTRTLLGLPILVGFRDETRRAESGKIYDPATGWKVSGKLSLDETGDKLQVKGWVGLGPLRVSRSYVWSRNANAANAEGL</sequence>
<name>A0A7S3FM46_9CHLO</name>
<accession>A0A7S3FM46</accession>
<evidence type="ECO:0000259" key="1">
    <source>
        <dbReference type="Pfam" id="PF09917"/>
    </source>
</evidence>
<dbReference type="PANTHER" id="PTHR36919:SF2">
    <property type="entry name" value="BLL6627 PROTEIN"/>
    <property type="match status" value="1"/>
</dbReference>
<reference evidence="2" key="1">
    <citation type="submission" date="2021-01" db="EMBL/GenBank/DDBJ databases">
        <authorList>
            <person name="Corre E."/>
            <person name="Pelletier E."/>
            <person name="Niang G."/>
            <person name="Scheremetjew M."/>
            <person name="Finn R."/>
            <person name="Kale V."/>
            <person name="Holt S."/>
            <person name="Cochrane G."/>
            <person name="Meng A."/>
            <person name="Brown T."/>
            <person name="Cohen L."/>
        </authorList>
    </citation>
    <scope>NUCLEOTIDE SEQUENCE</scope>
    <source>
        <strain evidence="2">RCC1871</strain>
    </source>
</reference>